<dbReference type="OrthoDB" id="5823472at2759"/>
<keyword evidence="1" id="KW-0479">Metal-binding</keyword>
<gene>
    <name evidence="9" type="ORF">GSPATT00029429001</name>
</gene>
<dbReference type="STRING" id="5888.A0BJT3"/>
<keyword evidence="3" id="KW-0862">Zinc</keyword>
<keyword evidence="7" id="KW-0732">Signal</keyword>
<dbReference type="AlphaFoldDB" id="A0BJT3"/>
<evidence type="ECO:0000256" key="5">
    <source>
        <dbReference type="PROSITE-ProRule" id="PRU00175"/>
    </source>
</evidence>
<dbReference type="OMA" id="NLPCDIN"/>
<dbReference type="Proteomes" id="UP000000600">
    <property type="component" value="Unassembled WGS sequence"/>
</dbReference>
<keyword evidence="6" id="KW-0812">Transmembrane</keyword>
<dbReference type="RefSeq" id="XP_001426198.1">
    <property type="nucleotide sequence ID" value="XM_001426161.1"/>
</dbReference>
<dbReference type="SMART" id="SM00184">
    <property type="entry name" value="RING"/>
    <property type="match status" value="1"/>
</dbReference>
<dbReference type="FunFam" id="2.10.25.10:FF:000001">
    <property type="entry name" value="Tenascin C"/>
    <property type="match status" value="1"/>
</dbReference>
<sequence length="405" mass="47571">MIRFLILIFHFQSIFTLQILEIDVRQGQTKFNLTQKRVNSTFQLKILKEESSRYLLIELFVKHRSRSSPNLVLLQSYGQAPFYDLESPKKRILCDHYDINGQQQSKKYHYLQLNLDQNSGSESYLTILTNKTQNYQLVFTASHIMQCPNNCTQNGECINGTCRCNQGFLDEDCSQSAQQFLPFTIQNISILAQQYIYTTFNATSNYSLSLAFETEKTIKSKIKIQMLVSQRYNLPCDINNSYNHTLLDSKRVDIRLLQEPQLESTFGQQPPQNLLIIKLQSEEEINFKLSIDFQIHYHQDAEEMATIILVVTIILILIVALMFIYWYCFKRKNRNSSISYSYQTPSEDDMKLIHECSICLTDFIQTQDSYLQWAKTNCQHIFHKECLSKWQEYQITCPMCRKPLI</sequence>
<dbReference type="InterPro" id="IPR053238">
    <property type="entry name" value="RING-H2_zinc_finger"/>
</dbReference>
<dbReference type="PROSITE" id="PS50089">
    <property type="entry name" value="ZF_RING_2"/>
    <property type="match status" value="1"/>
</dbReference>
<feature type="signal peptide" evidence="7">
    <location>
        <begin position="1"/>
        <end position="16"/>
    </location>
</feature>
<dbReference type="EMBL" id="CT867998">
    <property type="protein sequence ID" value="CAK58800.1"/>
    <property type="molecule type" value="Genomic_DNA"/>
</dbReference>
<dbReference type="PROSITE" id="PS01186">
    <property type="entry name" value="EGF_2"/>
    <property type="match status" value="1"/>
</dbReference>
<evidence type="ECO:0000313" key="10">
    <source>
        <dbReference type="Proteomes" id="UP000000600"/>
    </source>
</evidence>
<organism evidence="9 10">
    <name type="scientific">Paramecium tetraurelia</name>
    <dbReference type="NCBI Taxonomy" id="5888"/>
    <lineage>
        <taxon>Eukaryota</taxon>
        <taxon>Sar</taxon>
        <taxon>Alveolata</taxon>
        <taxon>Ciliophora</taxon>
        <taxon>Intramacronucleata</taxon>
        <taxon>Oligohymenophorea</taxon>
        <taxon>Peniculida</taxon>
        <taxon>Parameciidae</taxon>
        <taxon>Paramecium</taxon>
    </lineage>
</organism>
<dbReference type="Gene3D" id="2.60.120.260">
    <property type="entry name" value="Galactose-binding domain-like"/>
    <property type="match status" value="1"/>
</dbReference>
<evidence type="ECO:0000256" key="2">
    <source>
        <dbReference type="ARBA" id="ARBA00022771"/>
    </source>
</evidence>
<evidence type="ECO:0000256" key="6">
    <source>
        <dbReference type="SAM" id="Phobius"/>
    </source>
</evidence>
<dbReference type="GeneID" id="5011982"/>
<evidence type="ECO:0000259" key="8">
    <source>
        <dbReference type="PROSITE" id="PS50089"/>
    </source>
</evidence>
<name>A0BJT3_PARTE</name>
<dbReference type="Pfam" id="PF13639">
    <property type="entry name" value="zf-RING_2"/>
    <property type="match status" value="1"/>
</dbReference>
<dbReference type="Gene3D" id="3.30.40.10">
    <property type="entry name" value="Zinc/RING finger domain, C3HC4 (zinc finger)"/>
    <property type="match status" value="1"/>
</dbReference>
<evidence type="ECO:0000256" key="4">
    <source>
        <dbReference type="ARBA" id="ARBA00023180"/>
    </source>
</evidence>
<evidence type="ECO:0000313" key="9">
    <source>
        <dbReference type="EMBL" id="CAK58800.1"/>
    </source>
</evidence>
<dbReference type="GO" id="GO:0008270">
    <property type="term" value="F:zinc ion binding"/>
    <property type="evidence" value="ECO:0007669"/>
    <property type="project" value="UniProtKB-KW"/>
</dbReference>
<evidence type="ECO:0000256" key="1">
    <source>
        <dbReference type="ARBA" id="ARBA00022723"/>
    </source>
</evidence>
<dbReference type="GO" id="GO:0043161">
    <property type="term" value="P:proteasome-mediated ubiquitin-dependent protein catabolic process"/>
    <property type="evidence" value="ECO:0000318"/>
    <property type="project" value="GO_Central"/>
</dbReference>
<dbReference type="PANTHER" id="PTHR14155">
    <property type="entry name" value="RING FINGER DOMAIN-CONTAINING"/>
    <property type="match status" value="1"/>
</dbReference>
<dbReference type="HOGENOM" id="CLU_817507_0_0_1"/>
<dbReference type="GO" id="GO:0061630">
    <property type="term" value="F:ubiquitin protein ligase activity"/>
    <property type="evidence" value="ECO:0000318"/>
    <property type="project" value="GO_Central"/>
</dbReference>
<keyword evidence="4" id="KW-0325">Glycoprotein</keyword>
<dbReference type="eggNOG" id="KOG0800">
    <property type="taxonomic scope" value="Eukaryota"/>
</dbReference>
<keyword evidence="6" id="KW-1133">Transmembrane helix</keyword>
<keyword evidence="6" id="KW-0472">Membrane</keyword>
<protein>
    <recommendedName>
        <fullName evidence="8">RING-type domain-containing protein</fullName>
    </recommendedName>
</protein>
<evidence type="ECO:0000256" key="3">
    <source>
        <dbReference type="ARBA" id="ARBA00022833"/>
    </source>
</evidence>
<feature type="transmembrane region" description="Helical" evidence="6">
    <location>
        <begin position="304"/>
        <end position="328"/>
    </location>
</feature>
<feature type="chain" id="PRO_5002622522" description="RING-type domain-containing protein" evidence="7">
    <location>
        <begin position="17"/>
        <end position="405"/>
    </location>
</feature>
<evidence type="ECO:0000256" key="7">
    <source>
        <dbReference type="SAM" id="SignalP"/>
    </source>
</evidence>
<dbReference type="InterPro" id="IPR001841">
    <property type="entry name" value="Znf_RING"/>
</dbReference>
<dbReference type="GO" id="GO:0012505">
    <property type="term" value="C:endomembrane system"/>
    <property type="evidence" value="ECO:0000318"/>
    <property type="project" value="GO_Central"/>
</dbReference>
<reference evidence="9 10" key="1">
    <citation type="journal article" date="2006" name="Nature">
        <title>Global trends of whole-genome duplications revealed by the ciliate Paramecium tetraurelia.</title>
        <authorList>
            <consortium name="Genoscope"/>
            <person name="Aury J.-M."/>
            <person name="Jaillon O."/>
            <person name="Duret L."/>
            <person name="Noel B."/>
            <person name="Jubin C."/>
            <person name="Porcel B.M."/>
            <person name="Segurens B."/>
            <person name="Daubin V."/>
            <person name="Anthouard V."/>
            <person name="Aiach N."/>
            <person name="Arnaiz O."/>
            <person name="Billaut A."/>
            <person name="Beisson J."/>
            <person name="Blanc I."/>
            <person name="Bouhouche K."/>
            <person name="Camara F."/>
            <person name="Duharcourt S."/>
            <person name="Guigo R."/>
            <person name="Gogendeau D."/>
            <person name="Katinka M."/>
            <person name="Keller A.-M."/>
            <person name="Kissmehl R."/>
            <person name="Klotz C."/>
            <person name="Koll F."/>
            <person name="Le Moue A."/>
            <person name="Lepere C."/>
            <person name="Malinsky S."/>
            <person name="Nowacki M."/>
            <person name="Nowak J.K."/>
            <person name="Plattner H."/>
            <person name="Poulain J."/>
            <person name="Ruiz F."/>
            <person name="Serrano V."/>
            <person name="Zagulski M."/>
            <person name="Dessen P."/>
            <person name="Betermier M."/>
            <person name="Weissenbach J."/>
            <person name="Scarpelli C."/>
            <person name="Schachter V."/>
            <person name="Sperling L."/>
            <person name="Meyer E."/>
            <person name="Cohen J."/>
            <person name="Wincker P."/>
        </authorList>
    </citation>
    <scope>NUCLEOTIDE SEQUENCE [LARGE SCALE GENOMIC DNA]</scope>
    <source>
        <strain evidence="9 10">Stock d4-2</strain>
    </source>
</reference>
<dbReference type="InParanoid" id="A0BJT3"/>
<proteinExistence type="predicted"/>
<feature type="domain" description="RING-type" evidence="8">
    <location>
        <begin position="356"/>
        <end position="401"/>
    </location>
</feature>
<dbReference type="PANTHER" id="PTHR14155:SF610">
    <property type="entry name" value="OS01G0755700 PROTEIN"/>
    <property type="match status" value="1"/>
</dbReference>
<keyword evidence="2 5" id="KW-0863">Zinc-finger</keyword>
<keyword evidence="10" id="KW-1185">Reference proteome</keyword>
<dbReference type="InterPro" id="IPR013083">
    <property type="entry name" value="Znf_RING/FYVE/PHD"/>
</dbReference>
<dbReference type="KEGG" id="ptm:GSPATT00029429001"/>
<dbReference type="InterPro" id="IPR000742">
    <property type="entry name" value="EGF"/>
</dbReference>
<dbReference type="SUPFAM" id="SSF57850">
    <property type="entry name" value="RING/U-box"/>
    <property type="match status" value="1"/>
</dbReference>
<accession>A0BJT3</accession>